<keyword evidence="3" id="KW-1185">Reference proteome</keyword>
<dbReference type="Proteomes" id="UP001210231">
    <property type="component" value="Unassembled WGS sequence"/>
</dbReference>
<name>A0ABT4UPT9_9BACT</name>
<feature type="region of interest" description="Disordered" evidence="1">
    <location>
        <begin position="215"/>
        <end position="239"/>
    </location>
</feature>
<organism evidence="2 3">
    <name type="scientific">Polluticaenibacter yanchengensis</name>
    <dbReference type="NCBI Taxonomy" id="3014562"/>
    <lineage>
        <taxon>Bacteria</taxon>
        <taxon>Pseudomonadati</taxon>
        <taxon>Bacteroidota</taxon>
        <taxon>Chitinophagia</taxon>
        <taxon>Chitinophagales</taxon>
        <taxon>Chitinophagaceae</taxon>
        <taxon>Polluticaenibacter</taxon>
    </lineage>
</organism>
<evidence type="ECO:0000313" key="3">
    <source>
        <dbReference type="Proteomes" id="UP001210231"/>
    </source>
</evidence>
<proteinExistence type="predicted"/>
<dbReference type="RefSeq" id="WP_407033190.1">
    <property type="nucleotide sequence ID" value="NZ_JAQGEF010000055.1"/>
</dbReference>
<feature type="region of interest" description="Disordered" evidence="1">
    <location>
        <begin position="997"/>
        <end position="1019"/>
    </location>
</feature>
<dbReference type="EMBL" id="JAQGEF010000055">
    <property type="protein sequence ID" value="MDA3616861.1"/>
    <property type="molecule type" value="Genomic_DNA"/>
</dbReference>
<protein>
    <recommendedName>
        <fullName evidence="4">PA14 domain-containing protein</fullName>
    </recommendedName>
</protein>
<evidence type="ECO:0008006" key="4">
    <source>
        <dbReference type="Google" id="ProtNLM"/>
    </source>
</evidence>
<feature type="non-terminal residue" evidence="2">
    <location>
        <position position="1642"/>
    </location>
</feature>
<gene>
    <name evidence="2" type="ORF">O3P16_18800</name>
</gene>
<evidence type="ECO:0000256" key="1">
    <source>
        <dbReference type="SAM" id="MobiDB-lite"/>
    </source>
</evidence>
<accession>A0ABT4UPT9</accession>
<evidence type="ECO:0000313" key="2">
    <source>
        <dbReference type="EMBL" id="MDA3616861.1"/>
    </source>
</evidence>
<comment type="caution">
    <text evidence="2">The sequence shown here is derived from an EMBL/GenBank/DDBJ whole genome shotgun (WGS) entry which is preliminary data.</text>
</comment>
<sequence>MILFLSKFQKPASLVLLTALTMGILPLDVMAGKTEFSLLGEKEKPSQSYMIDWRSISRNLKNTRQAIDKKEPLTVDQTEKELIYNSNLSLEEEDDTGGPSQPEMATFKSIGTDNMVDLFTGNFSYNIPLLDVGGYPVNIFYNGDIGMDQDASWVGLGWNINPGTITRNMRGVPDDFDGSEEQVQEQNVKPNITWGVTASYTAEVLGLKNMLKGAETGTDGATGGTTTTPSTPGGSGTETKAPLPKLQFNVSTSLGISFNNKLGPALEKTIGGGMTYKFGENMLDKNSKNSFAARFGANGNLGLSSRDGLSFSPSASLGASISNKVNNLSWGLGTGASTSINSAVGVKSIQLSGQTSFNEILKNKEGGEIGSLGNSHASPYTISFAKPSYLPVIKNPITHSNMVGQMQLGLAYWGIEGTATLLLYKQKSEIKSEDMTVYKPMLGMLYNEKATYDDRYIMDYTRTNDNEVLRETPVISVPQYTYDVFNISGEGVGGNVRLFRSDIGFMRETVSESKNKSASIGLEASPPGQYGGNVSLTKTPSRVSGWSAGNLLRHSTAFKTNEGLVENSYFRNPGENTVLLENQYAGIGNDKLVRYKLGGDEVNPVIRPLLEQFSEQGMSLPDVGISKNADRRKRTQVVSYLTAEEASKIGLETKIVSHELNTGYNGGSNDLLSKTIMERVGAGVESYRKKNHISQVNVLETNGSLYVYGLPVYNIEQEELVFSTTGNDDTEAGLSLANVGEMHKNSALMANISDRDGYFQRTKTPGYAHSYLLTGLLSPDYVDVTSDGITDDDLGNAVKFNYKRVEKVGNNWNDYLWRTPSYDNRVNFLPGKLADDKDDKGMIVTGKRESWYLQSVESKSMIAIFHTSDRDDINGFTKNAGDDGYILKTNDKSIQKLDRIDLYNKSDLAKNGLSKARPVKSVNFEYSYELCPSYATSSSTSGNKGKLTLKKIYFTYNGVTRSSKEQYVFGYGNTSGVSEDNPGYQLNVSDRWGTYKGSNANGMKNRDYPYTSQGRTQSEKASLDKKAGAWSLKKILLPSGGQIEVDYEIDDYAYVQNRRAMDMMEVYGFGSGPDHVNYSSSLKRSYLYERVAGTSIQYDHLFVKLPASVNTRDEFIASYLDGVKQLSVKMAIVVKGNIKEYIPTYAEIVVDNADKKPECGIKDISGVGKVGWIRVKKVNGYSPFTVSALEFLRLQLPKYAYPGYDLSDGSALDKVGGILVGMLSGLDRLFDSPMNYFIEENKLREVIPAESFVRLNNPYWRKFGGGSRVKEVRIRDNWNKMTDKGPGGQFTSVYGQKYSYTTKELINGVEKEISSGVANYEPAIGNDENPFLSILTIEDKLPLGPTTYGAIEFPLLDGFFPAPVVGYSKVTVESIGKHPTEADIKSKVGKQVSEFYTAREFPYYSEYTKLDPKSDKSISTSSKFNFFVRRTFERRTISQGFLVRINDMHGKQKSQQSYSASDMKTAITETRYHYKNTGKNGMNDKVNFIYANEGGKIRSGNIGIDIELMTDTREYSVNVNGKDFEGQMMFFTFFPVGTLFPITSNSVNKYNEITCTKTVSYRSILDKIEVRNYGSTISTENLLYDSETGSVVVSKLNNEYGQPVYNVNYPAYWGYGDMSGAYKNIGAIYKGVNFVNGKIDNA</sequence>
<feature type="compositionally biased region" description="Low complexity" evidence="1">
    <location>
        <begin position="215"/>
        <end position="232"/>
    </location>
</feature>
<reference evidence="2 3" key="1">
    <citation type="submission" date="2022-12" db="EMBL/GenBank/DDBJ databases">
        <title>Chitinophagaceae gen. sp. nov., a new member of the family Chitinophagaceae, isolated from soil in a chemical factory.</title>
        <authorList>
            <person name="Ke Z."/>
        </authorList>
    </citation>
    <scope>NUCLEOTIDE SEQUENCE [LARGE SCALE GENOMIC DNA]</scope>
    <source>
        <strain evidence="2 3">LY-5</strain>
    </source>
</reference>